<protein>
    <submittedName>
        <fullName evidence="1">13712_t:CDS:1</fullName>
    </submittedName>
</protein>
<evidence type="ECO:0000313" key="2">
    <source>
        <dbReference type="Proteomes" id="UP000789366"/>
    </source>
</evidence>
<organism evidence="1 2">
    <name type="scientific">Cetraspora pellucida</name>
    <dbReference type="NCBI Taxonomy" id="1433469"/>
    <lineage>
        <taxon>Eukaryota</taxon>
        <taxon>Fungi</taxon>
        <taxon>Fungi incertae sedis</taxon>
        <taxon>Mucoromycota</taxon>
        <taxon>Glomeromycotina</taxon>
        <taxon>Glomeromycetes</taxon>
        <taxon>Diversisporales</taxon>
        <taxon>Gigasporaceae</taxon>
        <taxon>Cetraspora</taxon>
    </lineage>
</organism>
<name>A0ACA9RIF1_9GLOM</name>
<comment type="caution">
    <text evidence="1">The sequence shown here is derived from an EMBL/GenBank/DDBJ whole genome shotgun (WGS) entry which is preliminary data.</text>
</comment>
<accession>A0ACA9RIF1</accession>
<dbReference type="EMBL" id="CAJVPW010073105">
    <property type="protein sequence ID" value="CAG8795035.1"/>
    <property type="molecule type" value="Genomic_DNA"/>
</dbReference>
<keyword evidence="2" id="KW-1185">Reference proteome</keyword>
<sequence length="185" mass="20660">NRSNSMASAESTDTVEATGSQEIQEPPMSDIKSRMRSYVDTAIQAASASLMQNMQQFMNQQAEAQREWSSHLLETVNQRLSNSGQTAQSISTQDTTSRQFTNQLNSQQQATETRRESRTASGNYPPTPIVNNLILQSSLGIQSAEIINYSEMPTYKMTNRKYPSLNYTFKENASAVQGFINQKAI</sequence>
<feature type="non-terminal residue" evidence="1">
    <location>
        <position position="185"/>
    </location>
</feature>
<gene>
    <name evidence="1" type="ORF">SPELUC_LOCUS17568</name>
</gene>
<evidence type="ECO:0000313" key="1">
    <source>
        <dbReference type="EMBL" id="CAG8795035.1"/>
    </source>
</evidence>
<feature type="non-terminal residue" evidence="1">
    <location>
        <position position="1"/>
    </location>
</feature>
<proteinExistence type="predicted"/>
<dbReference type="Proteomes" id="UP000789366">
    <property type="component" value="Unassembled WGS sequence"/>
</dbReference>
<reference evidence="1" key="1">
    <citation type="submission" date="2021-06" db="EMBL/GenBank/DDBJ databases">
        <authorList>
            <person name="Kallberg Y."/>
            <person name="Tangrot J."/>
            <person name="Rosling A."/>
        </authorList>
    </citation>
    <scope>NUCLEOTIDE SEQUENCE</scope>
    <source>
        <strain evidence="1">28 12/20/2015</strain>
    </source>
</reference>